<dbReference type="Proteomes" id="UP000789920">
    <property type="component" value="Unassembled WGS sequence"/>
</dbReference>
<gene>
    <name evidence="1" type="ORF">RPERSI_LOCUS6210</name>
</gene>
<feature type="non-terminal residue" evidence="1">
    <location>
        <position position="1"/>
    </location>
</feature>
<accession>A0ACA9MS74</accession>
<proteinExistence type="predicted"/>
<name>A0ACA9MS74_9GLOM</name>
<reference evidence="1" key="1">
    <citation type="submission" date="2021-06" db="EMBL/GenBank/DDBJ databases">
        <authorList>
            <person name="Kallberg Y."/>
            <person name="Tangrot J."/>
            <person name="Rosling A."/>
        </authorList>
    </citation>
    <scope>NUCLEOTIDE SEQUENCE</scope>
    <source>
        <strain evidence="1">MA461A</strain>
    </source>
</reference>
<protein>
    <submittedName>
        <fullName evidence="1">31157_t:CDS:1</fullName>
    </submittedName>
</protein>
<keyword evidence="2" id="KW-1185">Reference proteome</keyword>
<organism evidence="1 2">
    <name type="scientific">Racocetra persica</name>
    <dbReference type="NCBI Taxonomy" id="160502"/>
    <lineage>
        <taxon>Eukaryota</taxon>
        <taxon>Fungi</taxon>
        <taxon>Fungi incertae sedis</taxon>
        <taxon>Mucoromycota</taxon>
        <taxon>Glomeromycotina</taxon>
        <taxon>Glomeromycetes</taxon>
        <taxon>Diversisporales</taxon>
        <taxon>Gigasporaceae</taxon>
        <taxon>Racocetra</taxon>
    </lineage>
</organism>
<dbReference type="EMBL" id="CAJVQC010009737">
    <property type="protein sequence ID" value="CAG8608542.1"/>
    <property type="molecule type" value="Genomic_DNA"/>
</dbReference>
<comment type="caution">
    <text evidence="1">The sequence shown here is derived from an EMBL/GenBank/DDBJ whole genome shotgun (WGS) entry which is preliminary data.</text>
</comment>
<evidence type="ECO:0000313" key="2">
    <source>
        <dbReference type="Proteomes" id="UP000789920"/>
    </source>
</evidence>
<sequence length="153" mass="17212">VGKSRLFLRFYDGFFPLSYIITNGGVDYRTKDIVVDDVKIRVDTWDAVNQKHSGIITRVSVILIGNKCDDDKKVVSKEQGQALANEFGIKFLETSARSGINVDEAFNTLVRDIKKVLIDPYQLEQEQITKEQSKASADESTVSNVKKIILHFG</sequence>
<evidence type="ECO:0000313" key="1">
    <source>
        <dbReference type="EMBL" id="CAG8608542.1"/>
    </source>
</evidence>